<protein>
    <submittedName>
        <fullName evidence="1">Uncharacterized protein</fullName>
    </submittedName>
</protein>
<dbReference type="AlphaFoldDB" id="A0A5Q2FAY9"/>
<dbReference type="EMBL" id="CP045725">
    <property type="protein sequence ID" value="QGF23878.1"/>
    <property type="molecule type" value="Genomic_DNA"/>
</dbReference>
<proteinExistence type="predicted"/>
<dbReference type="KEGG" id="rain:Rai3103_09535"/>
<reference evidence="1 2" key="1">
    <citation type="submission" date="2019-10" db="EMBL/GenBank/DDBJ databases">
        <title>Genomic analysis of Raineyella sp. CBA3103.</title>
        <authorList>
            <person name="Roh S.W."/>
        </authorList>
    </citation>
    <scope>NUCLEOTIDE SEQUENCE [LARGE SCALE GENOMIC DNA]</scope>
    <source>
        <strain evidence="1 2">CBA3103</strain>
    </source>
</reference>
<sequence length="192" mass="21706">MDVHRFFPGIGLDPAKAFDIMWSSRQVRRIAGVDCVVPGLVAQTVILVLNAARSWSSGPANVDVHASWGCAHENRRAEIRALVARLEADVAFAAGLGTLEDFRNRREYALWRVISQGGTRLEEWRARIAAAPSRREQLRLVLTAPLVNVEHLTVLWGRRPTRWEIVREFFLRPVRGLAEQARALLLGREGRR</sequence>
<accession>A0A5Q2FAY9</accession>
<name>A0A5Q2FAY9_9ACTN</name>
<evidence type="ECO:0000313" key="1">
    <source>
        <dbReference type="EMBL" id="QGF23878.1"/>
    </source>
</evidence>
<dbReference type="RefSeq" id="WP_153572408.1">
    <property type="nucleotide sequence ID" value="NZ_CP045725.1"/>
</dbReference>
<organism evidence="1 2">
    <name type="scientific">Raineyella fluvialis</name>
    <dbReference type="NCBI Taxonomy" id="2662261"/>
    <lineage>
        <taxon>Bacteria</taxon>
        <taxon>Bacillati</taxon>
        <taxon>Actinomycetota</taxon>
        <taxon>Actinomycetes</taxon>
        <taxon>Propionibacteriales</taxon>
        <taxon>Propionibacteriaceae</taxon>
        <taxon>Raineyella</taxon>
    </lineage>
</organism>
<keyword evidence="2" id="KW-1185">Reference proteome</keyword>
<evidence type="ECO:0000313" key="2">
    <source>
        <dbReference type="Proteomes" id="UP000386847"/>
    </source>
</evidence>
<gene>
    <name evidence="1" type="ORF">Rai3103_09535</name>
</gene>
<dbReference type="Proteomes" id="UP000386847">
    <property type="component" value="Chromosome"/>
</dbReference>